<gene>
    <name evidence="1" type="ORF">OPR82_05415</name>
</gene>
<protein>
    <recommendedName>
        <fullName evidence="3">Lipoprotein</fullName>
    </recommendedName>
</protein>
<sequence length="199" mass="21545">MANFEAITINKLKRLFVATMTVVALSIVVAGCVTTKRDPQLIAALQGIRVSEVQVQLEPKVVSTVPLMNGLTVDRQAEMVRAALISELKRELIGYPGGTRPARLIVTVTHLDLASEQGRVLRSTDSTVEAEVRLEDARTRQLIAFNPKSRGADIGYKGGGLAIPIAMAVNAATTKSQQHLVEKLAAYFTQGVKVWLTPQ</sequence>
<name>A0ABT3QKU7_9HYPH</name>
<dbReference type="Proteomes" id="UP001301216">
    <property type="component" value="Unassembled WGS sequence"/>
</dbReference>
<organism evidence="1 2">
    <name type="scientific">Ochrobactrum chromiisoli</name>
    <dbReference type="NCBI Taxonomy" id="2993941"/>
    <lineage>
        <taxon>Bacteria</taxon>
        <taxon>Pseudomonadati</taxon>
        <taxon>Pseudomonadota</taxon>
        <taxon>Alphaproteobacteria</taxon>
        <taxon>Hyphomicrobiales</taxon>
        <taxon>Brucellaceae</taxon>
        <taxon>Brucella/Ochrobactrum group</taxon>
        <taxon>Ochrobactrum</taxon>
    </lineage>
</organism>
<evidence type="ECO:0000313" key="2">
    <source>
        <dbReference type="Proteomes" id="UP001301216"/>
    </source>
</evidence>
<evidence type="ECO:0008006" key="3">
    <source>
        <dbReference type="Google" id="ProtNLM"/>
    </source>
</evidence>
<proteinExistence type="predicted"/>
<dbReference type="EMBL" id="JAPHAV010000001">
    <property type="protein sequence ID" value="MCX2696215.1"/>
    <property type="molecule type" value="Genomic_DNA"/>
</dbReference>
<comment type="caution">
    <text evidence="1">The sequence shown here is derived from an EMBL/GenBank/DDBJ whole genome shotgun (WGS) entry which is preliminary data.</text>
</comment>
<keyword evidence="2" id="KW-1185">Reference proteome</keyword>
<evidence type="ECO:0000313" key="1">
    <source>
        <dbReference type="EMBL" id="MCX2696215.1"/>
    </source>
</evidence>
<reference evidence="1 2" key="1">
    <citation type="submission" date="2022-11" db="EMBL/GenBank/DDBJ databases">
        <title>Brucella sp. YY2X, whole genome shotgun sequencing project.</title>
        <authorList>
            <person name="Yang Y."/>
        </authorList>
    </citation>
    <scope>NUCLEOTIDE SEQUENCE [LARGE SCALE GENOMIC DNA]</scope>
    <source>
        <strain evidence="1 2">YY2X</strain>
    </source>
</reference>
<accession>A0ABT3QKU7</accession>
<dbReference type="RefSeq" id="WP_265983472.1">
    <property type="nucleotide sequence ID" value="NZ_JAPHAV010000001.1"/>
</dbReference>